<evidence type="ECO:0000256" key="1">
    <source>
        <dbReference type="ARBA" id="ARBA00004141"/>
    </source>
</evidence>
<keyword evidence="3 7" id="KW-0812">Transmembrane</keyword>
<evidence type="ECO:0000256" key="4">
    <source>
        <dbReference type="ARBA" id="ARBA00022737"/>
    </source>
</evidence>
<dbReference type="Gene3D" id="3.30.70.1450">
    <property type="entry name" value="Regulator of K+ conductance, C-terminal domain"/>
    <property type="match status" value="1"/>
</dbReference>
<keyword evidence="6 7" id="KW-0472">Membrane</keyword>
<evidence type="ECO:0000259" key="8">
    <source>
        <dbReference type="PROSITE" id="PS51202"/>
    </source>
</evidence>
<dbReference type="Pfam" id="PF03600">
    <property type="entry name" value="CitMHS"/>
    <property type="match status" value="1"/>
</dbReference>
<keyword evidence="5 7" id="KW-1133">Transmembrane helix</keyword>
<dbReference type="InterPro" id="IPR006037">
    <property type="entry name" value="RCK_C"/>
</dbReference>
<reference evidence="9" key="1">
    <citation type="submission" date="2010-01" db="EMBL/GenBank/DDBJ databases">
        <title>Genome fragments of uncultured bacteria from the North Pacific subtropical Gyre.</title>
        <authorList>
            <person name="Pham V.D."/>
            <person name="Delong E.F."/>
        </authorList>
    </citation>
    <scope>NUCLEOTIDE SEQUENCE</scope>
</reference>
<feature type="transmembrane region" description="Helical" evidence="7">
    <location>
        <begin position="241"/>
        <end position="273"/>
    </location>
</feature>
<feature type="domain" description="RCK C-terminal" evidence="8">
    <location>
        <begin position="54"/>
        <end position="139"/>
    </location>
</feature>
<accession>E7C843</accession>
<evidence type="ECO:0000256" key="5">
    <source>
        <dbReference type="ARBA" id="ARBA00022989"/>
    </source>
</evidence>
<evidence type="ECO:0000256" key="3">
    <source>
        <dbReference type="ARBA" id="ARBA00022692"/>
    </source>
</evidence>
<dbReference type="PANTHER" id="PTHR43652:SF2">
    <property type="entry name" value="BASIC AMINO ACID ANTIPORTER YFCC-RELATED"/>
    <property type="match status" value="1"/>
</dbReference>
<feature type="transmembrane region" description="Helical" evidence="7">
    <location>
        <begin position="285"/>
        <end position="303"/>
    </location>
</feature>
<evidence type="ECO:0000256" key="2">
    <source>
        <dbReference type="ARBA" id="ARBA00022448"/>
    </source>
</evidence>
<dbReference type="PROSITE" id="PS51202">
    <property type="entry name" value="RCK_C"/>
    <property type="match status" value="1"/>
</dbReference>
<sequence length="334" mass="35324">MTLRSLAWFEVVNGWPGTARRESLRSGDLVVVEGAASAIDAFIGASGLEHAGRNDRIQLLGKSQVLMEAVVPSGARIAGRSARDVRLAYRHGAMLLGVARQGQPFRERVRKLPIRAGDVLLLSGPEDRMLDIIAWLGCLPLAERGLRLLRRRKAGLAIGLFAIAILAASTGLVYLPVALAAAAAIYVVLGLVPASEVYESVEWPVIVLLGCLIPIGGAFESSGCTALIANAVLGWTEGMPVVLVVVLLMLITMTLSDVLNNVATALIAAPIALELANRLEVNPDALLMAVAVAASCAFLTPIGHKNNTIIMGPGGYRFGDYWRMGLPLEVLVVA</sequence>
<name>E7C843_9GAMM</name>
<dbReference type="SUPFAM" id="SSF116726">
    <property type="entry name" value="TrkA C-terminal domain-like"/>
    <property type="match status" value="1"/>
</dbReference>
<comment type="subcellular location">
    <subcellularLocation>
        <location evidence="1">Membrane</location>
        <topology evidence="1">Multi-pass membrane protein</topology>
    </subcellularLocation>
</comment>
<keyword evidence="2" id="KW-0813">Transport</keyword>
<evidence type="ECO:0000313" key="9">
    <source>
        <dbReference type="EMBL" id="ADI23617.1"/>
    </source>
</evidence>
<dbReference type="GO" id="GO:0008324">
    <property type="term" value="F:monoatomic cation transmembrane transporter activity"/>
    <property type="evidence" value="ECO:0007669"/>
    <property type="project" value="InterPro"/>
</dbReference>
<evidence type="ECO:0000256" key="7">
    <source>
        <dbReference type="SAM" id="Phobius"/>
    </source>
</evidence>
<evidence type="ECO:0000256" key="6">
    <source>
        <dbReference type="ARBA" id="ARBA00023136"/>
    </source>
</evidence>
<dbReference type="GO" id="GO:0005886">
    <property type="term" value="C:plasma membrane"/>
    <property type="evidence" value="ECO:0007669"/>
    <property type="project" value="TreeGrafter"/>
</dbReference>
<dbReference type="InterPro" id="IPR036721">
    <property type="entry name" value="RCK_C_sf"/>
</dbReference>
<dbReference type="AlphaFoldDB" id="E7C843"/>
<proteinExistence type="predicted"/>
<keyword evidence="4" id="KW-0677">Repeat</keyword>
<organism evidence="9">
    <name type="scientific">uncultured gamma proteobacterium HF4000_06A21</name>
    <dbReference type="NCBI Taxonomy" id="723581"/>
    <lineage>
        <taxon>Bacteria</taxon>
        <taxon>Pseudomonadati</taxon>
        <taxon>Pseudomonadota</taxon>
        <taxon>Gammaproteobacteria</taxon>
        <taxon>environmental samples</taxon>
    </lineage>
</organism>
<protein>
    <submittedName>
        <fullName evidence="9">Di-and tricarboxylate transporters</fullName>
    </submittedName>
</protein>
<dbReference type="GO" id="GO:0006813">
    <property type="term" value="P:potassium ion transport"/>
    <property type="evidence" value="ECO:0007669"/>
    <property type="project" value="InterPro"/>
</dbReference>
<dbReference type="PANTHER" id="PTHR43652">
    <property type="entry name" value="BASIC AMINO ACID ANTIPORTER YFCC-RELATED"/>
    <property type="match status" value="1"/>
</dbReference>
<feature type="transmembrane region" description="Helical" evidence="7">
    <location>
        <begin position="206"/>
        <end position="229"/>
    </location>
</feature>
<dbReference type="InterPro" id="IPR051679">
    <property type="entry name" value="DASS-Related_Transporters"/>
</dbReference>
<dbReference type="EMBL" id="GU568019">
    <property type="protein sequence ID" value="ADI23617.1"/>
    <property type="molecule type" value="Genomic_DNA"/>
</dbReference>
<dbReference type="InterPro" id="IPR004680">
    <property type="entry name" value="Cit_transptr-like_dom"/>
</dbReference>
<feature type="transmembrane region" description="Helical" evidence="7">
    <location>
        <begin position="154"/>
        <end position="186"/>
    </location>
</feature>